<dbReference type="AlphaFoldDB" id="A0A368G424"/>
<evidence type="ECO:0000313" key="3">
    <source>
        <dbReference type="Proteomes" id="UP000252519"/>
    </source>
</evidence>
<comment type="caution">
    <text evidence="2">The sequence shown here is derived from an EMBL/GenBank/DDBJ whole genome shotgun (WGS) entry which is preliminary data.</text>
</comment>
<name>A0A368G424_ANCCA</name>
<dbReference type="OrthoDB" id="5807614at2759"/>
<evidence type="ECO:0000256" key="1">
    <source>
        <dbReference type="SAM" id="MobiDB-lite"/>
    </source>
</evidence>
<dbReference type="Proteomes" id="UP000252519">
    <property type="component" value="Unassembled WGS sequence"/>
</dbReference>
<protein>
    <submittedName>
        <fullName evidence="2">Uncharacterized protein</fullName>
    </submittedName>
</protein>
<keyword evidence="3" id="KW-1185">Reference proteome</keyword>
<organism evidence="2 3">
    <name type="scientific">Ancylostoma caninum</name>
    <name type="common">Dog hookworm</name>
    <dbReference type="NCBI Taxonomy" id="29170"/>
    <lineage>
        <taxon>Eukaryota</taxon>
        <taxon>Metazoa</taxon>
        <taxon>Ecdysozoa</taxon>
        <taxon>Nematoda</taxon>
        <taxon>Chromadorea</taxon>
        <taxon>Rhabditida</taxon>
        <taxon>Rhabditina</taxon>
        <taxon>Rhabditomorpha</taxon>
        <taxon>Strongyloidea</taxon>
        <taxon>Ancylostomatidae</taxon>
        <taxon>Ancylostomatinae</taxon>
        <taxon>Ancylostoma</taxon>
    </lineage>
</organism>
<sequence>MSFMSSIQAAFRRITVSPKKDRGCLLEPPFLPIPTSPEQNENFYVIDESFTSLSINDEADKTFYENETFNMYTSDVDFVQGRNAGKRKRSFTDVELCRASFSLMDLKSTPTRLLQENSEPKYSPPAKRAPILRRFRARLTPPPYRPPAVPPLNENDEEHYIRTKGQSESSSSASSQAVDCAKATEISC</sequence>
<proteinExistence type="predicted"/>
<gene>
    <name evidence="2" type="ORF">ANCCAN_14880</name>
</gene>
<feature type="compositionally biased region" description="Low complexity" evidence="1">
    <location>
        <begin position="166"/>
        <end position="177"/>
    </location>
</feature>
<feature type="region of interest" description="Disordered" evidence="1">
    <location>
        <begin position="139"/>
        <end position="188"/>
    </location>
</feature>
<reference evidence="2 3" key="1">
    <citation type="submission" date="2014-10" db="EMBL/GenBank/DDBJ databases">
        <title>Draft genome of the hookworm Ancylostoma caninum.</title>
        <authorList>
            <person name="Mitreva M."/>
        </authorList>
    </citation>
    <scope>NUCLEOTIDE SEQUENCE [LARGE SCALE GENOMIC DNA]</scope>
    <source>
        <strain evidence="2 3">Baltimore</strain>
    </source>
</reference>
<feature type="compositionally biased region" description="Pro residues" evidence="1">
    <location>
        <begin position="140"/>
        <end position="150"/>
    </location>
</feature>
<accession>A0A368G424</accession>
<evidence type="ECO:0000313" key="2">
    <source>
        <dbReference type="EMBL" id="RCN39186.1"/>
    </source>
</evidence>
<dbReference type="EMBL" id="JOJR01000351">
    <property type="protein sequence ID" value="RCN39186.1"/>
    <property type="molecule type" value="Genomic_DNA"/>
</dbReference>